<name>A0A7V8FKT4_9BURK</name>
<comment type="caution">
    <text evidence="1">The sequence shown here is derived from an EMBL/GenBank/DDBJ whole genome shotgun (WGS) entry which is preliminary data.</text>
</comment>
<evidence type="ECO:0008006" key="3">
    <source>
        <dbReference type="Google" id="ProtNLM"/>
    </source>
</evidence>
<gene>
    <name evidence="1" type="ORF">GAK30_03641</name>
</gene>
<reference evidence="2" key="1">
    <citation type="journal article" date="2020" name="MBio">
        <title>Horizontal gene transfer to a defensive symbiont with a reduced genome amongst a multipartite beetle microbiome.</title>
        <authorList>
            <person name="Waterworth S.C."/>
            <person name="Florez L.V."/>
            <person name="Rees E.R."/>
            <person name="Hertweck C."/>
            <person name="Kaltenpoth M."/>
            <person name="Kwan J.C."/>
        </authorList>
    </citation>
    <scope>NUCLEOTIDE SEQUENCE [LARGE SCALE GENOMIC DNA]</scope>
</reference>
<accession>A0A7V8FKT4</accession>
<sequence length="138" mass="15331">MYVAGRMLLAGWKIVYAGDAACRHSHNYTVGEEFRRYFDVGVFQGREGWIKASFGGAGGEGLRFVKSELKFVGVGRAYLWPLVAIRTAAKLLGYKLGQKESSIPLSWKKKLSMYRGFWSGPYADAHANTSRTGQADAR</sequence>
<evidence type="ECO:0000313" key="1">
    <source>
        <dbReference type="EMBL" id="KAF1018530.1"/>
    </source>
</evidence>
<dbReference type="Proteomes" id="UP000461670">
    <property type="component" value="Unassembled WGS sequence"/>
</dbReference>
<evidence type="ECO:0000313" key="2">
    <source>
        <dbReference type="Proteomes" id="UP000461670"/>
    </source>
</evidence>
<protein>
    <recommendedName>
        <fullName evidence="3">Rhamnosyltransferase</fullName>
    </recommendedName>
</protein>
<organism evidence="1 2">
    <name type="scientific">Paracidovorax wautersii</name>
    <dbReference type="NCBI Taxonomy" id="1177982"/>
    <lineage>
        <taxon>Bacteria</taxon>
        <taxon>Pseudomonadati</taxon>
        <taxon>Pseudomonadota</taxon>
        <taxon>Betaproteobacteria</taxon>
        <taxon>Burkholderiales</taxon>
        <taxon>Comamonadaceae</taxon>
        <taxon>Paracidovorax</taxon>
    </lineage>
</organism>
<dbReference type="EMBL" id="WNDQ01000083">
    <property type="protein sequence ID" value="KAF1018530.1"/>
    <property type="molecule type" value="Genomic_DNA"/>
</dbReference>
<dbReference type="AlphaFoldDB" id="A0A7V8FKT4"/>
<proteinExistence type="predicted"/>